<feature type="signal peptide" evidence="5">
    <location>
        <begin position="1"/>
        <end position="26"/>
    </location>
</feature>
<evidence type="ECO:0000256" key="4">
    <source>
        <dbReference type="SAM" id="MobiDB-lite"/>
    </source>
</evidence>
<protein>
    <submittedName>
        <fullName evidence="7">Isoquinoline 1-oxidoreductase subunit</fullName>
    </submittedName>
</protein>
<dbReference type="SUPFAM" id="SSF48695">
    <property type="entry name" value="Multiheme cytochromes"/>
    <property type="match status" value="1"/>
</dbReference>
<dbReference type="RefSeq" id="WP_215341982.1">
    <property type="nucleotide sequence ID" value="NZ_JAGSGD010000001.1"/>
</dbReference>
<feature type="chain" id="PRO_5037648022" evidence="5">
    <location>
        <begin position="27"/>
        <end position="242"/>
    </location>
</feature>
<dbReference type="InterPro" id="IPR009056">
    <property type="entry name" value="Cyt_c-like_dom"/>
</dbReference>
<keyword evidence="8" id="KW-1185">Reference proteome</keyword>
<dbReference type="GO" id="GO:0046872">
    <property type="term" value="F:metal ion binding"/>
    <property type="evidence" value="ECO:0007669"/>
    <property type="project" value="UniProtKB-KW"/>
</dbReference>
<evidence type="ECO:0000313" key="8">
    <source>
        <dbReference type="Proteomes" id="UP000622580"/>
    </source>
</evidence>
<dbReference type="InterPro" id="IPR036280">
    <property type="entry name" value="Multihaem_cyt_sf"/>
</dbReference>
<comment type="caution">
    <text evidence="7">The sequence shown here is derived from an EMBL/GenBank/DDBJ whole genome shotgun (WGS) entry which is preliminary data.</text>
</comment>
<evidence type="ECO:0000259" key="6">
    <source>
        <dbReference type="PROSITE" id="PS51007"/>
    </source>
</evidence>
<gene>
    <name evidence="7" type="ORF">JKL49_17005</name>
</gene>
<dbReference type="Proteomes" id="UP000622580">
    <property type="component" value="Unassembled WGS sequence"/>
</dbReference>
<dbReference type="PROSITE" id="PS51007">
    <property type="entry name" value="CYTC"/>
    <property type="match status" value="1"/>
</dbReference>
<dbReference type="GO" id="GO:0020037">
    <property type="term" value="F:heme binding"/>
    <property type="evidence" value="ECO:0007669"/>
    <property type="project" value="InterPro"/>
</dbReference>
<keyword evidence="1 3" id="KW-0479">Metal-binding</keyword>
<reference evidence="7" key="1">
    <citation type="submission" date="2021-04" db="EMBL/GenBank/DDBJ databases">
        <title>Draft genome assembly of strain Phenylobacterium sp. 20VBR1 using MiniION and Illumina platforms.</title>
        <authorList>
            <person name="Thomas F.A."/>
            <person name="Krishnan K.P."/>
            <person name="Sinha R.K."/>
        </authorList>
    </citation>
    <scope>NUCLEOTIDE SEQUENCE</scope>
    <source>
        <strain evidence="7">20VBR1</strain>
    </source>
</reference>
<evidence type="ECO:0000256" key="2">
    <source>
        <dbReference type="ARBA" id="ARBA00023004"/>
    </source>
</evidence>
<dbReference type="GO" id="GO:0009055">
    <property type="term" value="F:electron transfer activity"/>
    <property type="evidence" value="ECO:0007669"/>
    <property type="project" value="InterPro"/>
</dbReference>
<evidence type="ECO:0000256" key="3">
    <source>
        <dbReference type="PROSITE-ProRule" id="PRU00433"/>
    </source>
</evidence>
<accession>A0A941D2I0</accession>
<feature type="region of interest" description="Disordered" evidence="4">
    <location>
        <begin position="221"/>
        <end position="242"/>
    </location>
</feature>
<keyword evidence="2 3" id="KW-0408">Iron</keyword>
<name>A0A941D2I0_9CAUL</name>
<feature type="domain" description="Cytochrome c" evidence="6">
    <location>
        <begin position="58"/>
        <end position="216"/>
    </location>
</feature>
<sequence>MRHARALLLSLGAAGLVAAATLNAQAQTAPSQTAASVLAEMEQRTSLKPAASFNRIADKNARSVALFQEAGKVITHPRCANCHPVDHPAQANDRHPHMPVVSRGEDGHGEGLHCASCHTAKNVWVGGTHIVTIPGNPKWALAPASMAWQGKSLGEICAQIKDPARNGGRTLAQIHDHMANDELVAWGWNPGLGRTPAPGTQAQLGELIQAWIDTGAKCPAPGGTKVPSHDLKAEAGSMKPAV</sequence>
<evidence type="ECO:0000256" key="5">
    <source>
        <dbReference type="SAM" id="SignalP"/>
    </source>
</evidence>
<dbReference type="AlphaFoldDB" id="A0A941D2I0"/>
<keyword evidence="3" id="KW-0349">Heme</keyword>
<evidence type="ECO:0000256" key="1">
    <source>
        <dbReference type="ARBA" id="ARBA00022723"/>
    </source>
</evidence>
<proteinExistence type="predicted"/>
<evidence type="ECO:0000313" key="7">
    <source>
        <dbReference type="EMBL" id="MBR7621095.1"/>
    </source>
</evidence>
<keyword evidence="5" id="KW-0732">Signal</keyword>
<organism evidence="7 8">
    <name type="scientific">Phenylobacterium glaciei</name>
    <dbReference type="NCBI Taxonomy" id="2803784"/>
    <lineage>
        <taxon>Bacteria</taxon>
        <taxon>Pseudomonadati</taxon>
        <taxon>Pseudomonadota</taxon>
        <taxon>Alphaproteobacteria</taxon>
        <taxon>Caulobacterales</taxon>
        <taxon>Caulobacteraceae</taxon>
        <taxon>Phenylobacterium</taxon>
    </lineage>
</organism>
<dbReference type="EMBL" id="JAGSGD010000001">
    <property type="protein sequence ID" value="MBR7621095.1"/>
    <property type="molecule type" value="Genomic_DNA"/>
</dbReference>